<comment type="caution">
    <text evidence="4">The sequence shown here is derived from an EMBL/GenBank/DDBJ whole genome shotgun (WGS) entry which is preliminary data.</text>
</comment>
<dbReference type="HAMAP" id="MF_00023">
    <property type="entry name" value="SmpB"/>
    <property type="match status" value="1"/>
</dbReference>
<keyword evidence="2 3" id="KW-0694">RNA-binding</keyword>
<keyword evidence="1 3" id="KW-0963">Cytoplasm</keyword>
<organism evidence="4 5">
    <name type="scientific">Candidatus Aveggerthella stercoripullorum</name>
    <dbReference type="NCBI Taxonomy" id="2840688"/>
    <lineage>
        <taxon>Bacteria</taxon>
        <taxon>Bacillati</taxon>
        <taxon>Actinomycetota</taxon>
        <taxon>Coriobacteriia</taxon>
        <taxon>Eggerthellales</taxon>
        <taxon>Eggerthellaceae</taxon>
        <taxon>Eggerthellaceae incertae sedis</taxon>
        <taxon>Candidatus Aveggerthella</taxon>
    </lineage>
</organism>
<proteinExistence type="inferred from homology"/>
<evidence type="ECO:0000313" key="4">
    <source>
        <dbReference type="EMBL" id="HIR01822.1"/>
    </source>
</evidence>
<accession>A0A9D1A0I7</accession>
<sequence>MQKREEKNIAKNRRALHEYEILETYEAGIVLSGTEVCSLRENNCQLTDCFALIRDGEVWLHNLHISPYSHGNLANPDPDRKRKLLLHRKQIRTLQEAVRERGMALVPLRMYFAQNGLVKVELAVARGKKTYDKRQDMAKRDAKREIERALKTRYR</sequence>
<dbReference type="PANTHER" id="PTHR30308:SF2">
    <property type="entry name" value="SSRA-BINDING PROTEIN"/>
    <property type="match status" value="1"/>
</dbReference>
<comment type="function">
    <text evidence="3">Required for rescue of stalled ribosomes mediated by trans-translation. Binds to transfer-messenger RNA (tmRNA), required for stable association of tmRNA with ribosomes. tmRNA and SmpB together mimic tRNA shape, replacing the anticodon stem-loop with SmpB. tmRNA is encoded by the ssrA gene; the 2 termini fold to resemble tRNA(Ala) and it encodes a 'tag peptide', a short internal open reading frame. During trans-translation Ala-aminoacylated tmRNA acts like a tRNA, entering the A-site of stalled ribosomes, displacing the stalled mRNA. The ribosome then switches to translate the ORF on the tmRNA; the nascent peptide is terminated with the 'tag peptide' encoded by the tmRNA and targeted for degradation. The ribosome is freed to recommence translation, which seems to be the essential function of trans-translation.</text>
</comment>
<reference evidence="4" key="1">
    <citation type="submission" date="2020-10" db="EMBL/GenBank/DDBJ databases">
        <authorList>
            <person name="Gilroy R."/>
        </authorList>
    </citation>
    <scope>NUCLEOTIDE SEQUENCE</scope>
    <source>
        <strain evidence="4">ChiGjej1B1-2707</strain>
    </source>
</reference>
<dbReference type="NCBIfam" id="NF003843">
    <property type="entry name" value="PRK05422.1"/>
    <property type="match status" value="1"/>
</dbReference>
<evidence type="ECO:0000256" key="1">
    <source>
        <dbReference type="ARBA" id="ARBA00022490"/>
    </source>
</evidence>
<dbReference type="GO" id="GO:0070929">
    <property type="term" value="P:trans-translation"/>
    <property type="evidence" value="ECO:0007669"/>
    <property type="project" value="UniProtKB-UniRule"/>
</dbReference>
<dbReference type="Proteomes" id="UP000824261">
    <property type="component" value="Unassembled WGS sequence"/>
</dbReference>
<dbReference type="AlphaFoldDB" id="A0A9D1A0I7"/>
<reference evidence="4" key="2">
    <citation type="journal article" date="2021" name="PeerJ">
        <title>Extensive microbial diversity within the chicken gut microbiome revealed by metagenomics and culture.</title>
        <authorList>
            <person name="Gilroy R."/>
            <person name="Ravi A."/>
            <person name="Getino M."/>
            <person name="Pursley I."/>
            <person name="Horton D.L."/>
            <person name="Alikhan N.F."/>
            <person name="Baker D."/>
            <person name="Gharbi K."/>
            <person name="Hall N."/>
            <person name="Watson M."/>
            <person name="Adriaenssens E.M."/>
            <person name="Foster-Nyarko E."/>
            <person name="Jarju S."/>
            <person name="Secka A."/>
            <person name="Antonio M."/>
            <person name="Oren A."/>
            <person name="Chaudhuri R.R."/>
            <person name="La Ragione R."/>
            <person name="Hildebrand F."/>
            <person name="Pallen M.J."/>
        </authorList>
    </citation>
    <scope>NUCLEOTIDE SEQUENCE</scope>
    <source>
        <strain evidence="4">ChiGjej1B1-2707</strain>
    </source>
</reference>
<evidence type="ECO:0000256" key="3">
    <source>
        <dbReference type="HAMAP-Rule" id="MF_00023"/>
    </source>
</evidence>
<dbReference type="PANTHER" id="PTHR30308">
    <property type="entry name" value="TMRNA-BINDING COMPONENT OF TRANS-TRANSLATION TAGGING COMPLEX"/>
    <property type="match status" value="1"/>
</dbReference>
<dbReference type="EMBL" id="DVGB01000075">
    <property type="protein sequence ID" value="HIR01822.1"/>
    <property type="molecule type" value="Genomic_DNA"/>
</dbReference>
<comment type="subcellular location">
    <subcellularLocation>
        <location evidence="3">Cytoplasm</location>
    </subcellularLocation>
    <text evidence="3">The tmRNA-SmpB complex associates with stalled 70S ribosomes.</text>
</comment>
<dbReference type="GO" id="GO:0005829">
    <property type="term" value="C:cytosol"/>
    <property type="evidence" value="ECO:0007669"/>
    <property type="project" value="TreeGrafter"/>
</dbReference>
<dbReference type="GO" id="GO:0070930">
    <property type="term" value="P:trans-translation-dependent protein tagging"/>
    <property type="evidence" value="ECO:0007669"/>
    <property type="project" value="TreeGrafter"/>
</dbReference>
<dbReference type="InterPro" id="IPR000037">
    <property type="entry name" value="SsrA-bd_prot"/>
</dbReference>
<dbReference type="CDD" id="cd09294">
    <property type="entry name" value="SmpB"/>
    <property type="match status" value="1"/>
</dbReference>
<dbReference type="Pfam" id="PF01668">
    <property type="entry name" value="SmpB"/>
    <property type="match status" value="1"/>
</dbReference>
<dbReference type="GO" id="GO:0003723">
    <property type="term" value="F:RNA binding"/>
    <property type="evidence" value="ECO:0007669"/>
    <property type="project" value="UniProtKB-UniRule"/>
</dbReference>
<dbReference type="NCBIfam" id="TIGR00086">
    <property type="entry name" value="smpB"/>
    <property type="match status" value="1"/>
</dbReference>
<evidence type="ECO:0000256" key="2">
    <source>
        <dbReference type="ARBA" id="ARBA00022884"/>
    </source>
</evidence>
<comment type="similarity">
    <text evidence="3">Belongs to the SmpB family.</text>
</comment>
<dbReference type="InterPro" id="IPR023620">
    <property type="entry name" value="SmpB"/>
</dbReference>
<dbReference type="Gene3D" id="2.40.280.10">
    <property type="match status" value="1"/>
</dbReference>
<dbReference type="SUPFAM" id="SSF74982">
    <property type="entry name" value="Small protein B (SmpB)"/>
    <property type="match status" value="1"/>
</dbReference>
<evidence type="ECO:0000313" key="5">
    <source>
        <dbReference type="Proteomes" id="UP000824261"/>
    </source>
</evidence>
<name>A0A9D1A0I7_9ACTN</name>
<protein>
    <recommendedName>
        <fullName evidence="3">SsrA-binding protein</fullName>
    </recommendedName>
    <alternativeName>
        <fullName evidence="3">Small protein B</fullName>
    </alternativeName>
</protein>
<gene>
    <name evidence="3 4" type="primary">smpB</name>
    <name evidence="4" type="ORF">IAA69_06130</name>
</gene>